<dbReference type="SUPFAM" id="SSF51735">
    <property type="entry name" value="NAD(P)-binding Rossmann-fold domains"/>
    <property type="match status" value="1"/>
</dbReference>
<dbReference type="EMBL" id="JBJQND010000003">
    <property type="protein sequence ID" value="KAL3883248.1"/>
    <property type="molecule type" value="Genomic_DNA"/>
</dbReference>
<evidence type="ECO:0000313" key="2">
    <source>
        <dbReference type="EMBL" id="KAL3883248.1"/>
    </source>
</evidence>
<dbReference type="InterPro" id="IPR036291">
    <property type="entry name" value="NAD(P)-bd_dom_sf"/>
</dbReference>
<dbReference type="AlphaFoldDB" id="A0ABD3XCU2"/>
<dbReference type="InterPro" id="IPR002347">
    <property type="entry name" value="SDR_fam"/>
</dbReference>
<dbReference type="PRINTS" id="PR00081">
    <property type="entry name" value="GDHRDH"/>
</dbReference>
<accession>A0ABD3XCU2</accession>
<dbReference type="Gene3D" id="3.40.50.720">
    <property type="entry name" value="NAD(P)-binding Rossmann-like Domain"/>
    <property type="match status" value="1"/>
</dbReference>
<sequence>MGGHQSFPVLSLPRERIFIITGANTGLGYETAKWIAMMGATVIIGCRNEERAIQAIERMKKEHKEMKESGNVELPNVDSLQVVFIPLDLTSFASTMSFVEKFKATYSQLHVLICNAGLALTPLGKSNDGYETMLQVNYLSHFLLTAHLLPVLKLSGEDCRIVNVSSAAHSFSKFDLGTINYSGDPQKFGRMDYYGRSKLYQVMQMYALNRRLKNSNVTISCVHPGMVATEIGRYSQDIPFSNIFFGACRLLGLIKKPDDGAKTIINTAVNPDLSGIGCVYYVDCQPTNTSAASKSEGDQAALWEYTLKELKSYLPEDIVYCLEGADPAS</sequence>
<keyword evidence="1" id="KW-0560">Oxidoreductase</keyword>
<dbReference type="Pfam" id="PF00106">
    <property type="entry name" value="adh_short"/>
    <property type="match status" value="1"/>
</dbReference>
<evidence type="ECO:0000313" key="3">
    <source>
        <dbReference type="Proteomes" id="UP001634394"/>
    </source>
</evidence>
<name>A0ABD3XCU2_SINWO</name>
<keyword evidence="3" id="KW-1185">Reference proteome</keyword>
<dbReference type="PANTHER" id="PTHR43157:SF31">
    <property type="entry name" value="PHOSPHATIDYLINOSITOL-GLYCAN BIOSYNTHESIS CLASS F PROTEIN"/>
    <property type="match status" value="1"/>
</dbReference>
<comment type="caution">
    <text evidence="2">The sequence shown here is derived from an EMBL/GenBank/DDBJ whole genome shotgun (WGS) entry which is preliminary data.</text>
</comment>
<proteinExistence type="predicted"/>
<dbReference type="GO" id="GO:0016491">
    <property type="term" value="F:oxidoreductase activity"/>
    <property type="evidence" value="ECO:0007669"/>
    <property type="project" value="UniProtKB-KW"/>
</dbReference>
<protein>
    <submittedName>
        <fullName evidence="2">Uncharacterized protein</fullName>
    </submittedName>
</protein>
<dbReference type="Proteomes" id="UP001634394">
    <property type="component" value="Unassembled WGS sequence"/>
</dbReference>
<organism evidence="2 3">
    <name type="scientific">Sinanodonta woodiana</name>
    <name type="common">Chinese pond mussel</name>
    <name type="synonym">Anodonta woodiana</name>
    <dbReference type="NCBI Taxonomy" id="1069815"/>
    <lineage>
        <taxon>Eukaryota</taxon>
        <taxon>Metazoa</taxon>
        <taxon>Spiralia</taxon>
        <taxon>Lophotrochozoa</taxon>
        <taxon>Mollusca</taxon>
        <taxon>Bivalvia</taxon>
        <taxon>Autobranchia</taxon>
        <taxon>Heteroconchia</taxon>
        <taxon>Palaeoheterodonta</taxon>
        <taxon>Unionida</taxon>
        <taxon>Unionoidea</taxon>
        <taxon>Unionidae</taxon>
        <taxon>Unioninae</taxon>
        <taxon>Sinanodonta</taxon>
    </lineage>
</organism>
<evidence type="ECO:0000256" key="1">
    <source>
        <dbReference type="ARBA" id="ARBA00023002"/>
    </source>
</evidence>
<dbReference type="CDD" id="cd05327">
    <property type="entry name" value="retinol-DH_like_SDR_c_like"/>
    <property type="match status" value="1"/>
</dbReference>
<gene>
    <name evidence="2" type="ORF">ACJMK2_029531</name>
</gene>
<reference evidence="2 3" key="1">
    <citation type="submission" date="2024-11" db="EMBL/GenBank/DDBJ databases">
        <title>Chromosome-level genome assembly of the freshwater bivalve Anodonta woodiana.</title>
        <authorList>
            <person name="Chen X."/>
        </authorList>
    </citation>
    <scope>NUCLEOTIDE SEQUENCE [LARGE SCALE GENOMIC DNA]</scope>
    <source>
        <strain evidence="2">MN2024</strain>
        <tissue evidence="2">Gills</tissue>
    </source>
</reference>
<dbReference type="PANTHER" id="PTHR43157">
    <property type="entry name" value="PHOSPHATIDYLINOSITOL-GLYCAN BIOSYNTHESIS CLASS F PROTEIN-RELATED"/>
    <property type="match status" value="1"/>
</dbReference>